<dbReference type="InterPro" id="IPR011990">
    <property type="entry name" value="TPR-like_helical_dom_sf"/>
</dbReference>
<dbReference type="AlphaFoldDB" id="A0A7H0VC76"/>
<name>A0A7H0VC76_9FLAO</name>
<keyword evidence="1" id="KW-0802">TPR repeat</keyword>
<protein>
    <recommendedName>
        <fullName evidence="6">Tetratricopeptide repeat protein</fullName>
    </recommendedName>
</protein>
<dbReference type="Proteomes" id="UP000516305">
    <property type="component" value="Chromosome"/>
</dbReference>
<feature type="transmembrane region" description="Helical" evidence="3">
    <location>
        <begin position="327"/>
        <end position="347"/>
    </location>
</feature>
<dbReference type="PROSITE" id="PS50005">
    <property type="entry name" value="TPR"/>
    <property type="match status" value="2"/>
</dbReference>
<dbReference type="GO" id="GO:0006355">
    <property type="term" value="P:regulation of DNA-templated transcription"/>
    <property type="evidence" value="ECO:0007669"/>
    <property type="project" value="InterPro"/>
</dbReference>
<evidence type="ECO:0000313" key="4">
    <source>
        <dbReference type="EMBL" id="QNR23324.1"/>
    </source>
</evidence>
<evidence type="ECO:0000256" key="1">
    <source>
        <dbReference type="PROSITE-ProRule" id="PRU00339"/>
    </source>
</evidence>
<dbReference type="PANTHER" id="PTHR10098">
    <property type="entry name" value="RAPSYN-RELATED"/>
    <property type="match status" value="1"/>
</dbReference>
<feature type="coiled-coil region" evidence="2">
    <location>
        <begin position="364"/>
        <end position="396"/>
    </location>
</feature>
<dbReference type="Gene3D" id="1.25.40.10">
    <property type="entry name" value="Tetratricopeptide repeat domain"/>
    <property type="match status" value="2"/>
</dbReference>
<sequence>MRKIVMGFALLSLWACSKDDLMPSPLREAEAQALMDSRPDSAVTWLETQIRLKPKKQAAWTYKMLGTYYMQSGDNERAASYYFEALAKYQEAKDTAGMAAIYLNLTNVEDRSEQSWEWHQKSIGLYRSIGNFQGVAKNYVNLGTSYMDSNKLQRAADFYQKARDLSQEHKIEKTLVSSSLNLAILRHKMGEKDLAIELIHPVLKHYQESNNRIGLVYSYFNLGQFYWPEQNDSAVYYSQKAIEEAGTDYPQLQALAYQTLRDLAMRQERYALAQSYHRKFDSIADLQVQINGANLVTKVEAEFDLAQSRQQADFLYEELKRQKRINLWIGILAIGVLLYLGFFLWSLRRKSKETKILMEQDRALIKARNELNRARLLKLETEEKVMRQKLNQQRSELSQMAARIVKHKSLIQKMEALASNWKGKTASPKFKDFARSLRKLMREQDAAPLLIKEAFIVYQRYLKVFSERYAQLTDSDLEYIILFDLNLSTKEVAAFLEVQDQTVNMRRYKLRKKLNLAKGQELEAWLREVRSSI</sequence>
<dbReference type="EMBL" id="CP060139">
    <property type="protein sequence ID" value="QNR23324.1"/>
    <property type="molecule type" value="Genomic_DNA"/>
</dbReference>
<evidence type="ECO:0000256" key="3">
    <source>
        <dbReference type="SAM" id="Phobius"/>
    </source>
</evidence>
<dbReference type="SUPFAM" id="SSF46894">
    <property type="entry name" value="C-terminal effector domain of the bipartite response regulators"/>
    <property type="match status" value="1"/>
</dbReference>
<proteinExistence type="predicted"/>
<keyword evidence="5" id="KW-1185">Reference proteome</keyword>
<keyword evidence="3" id="KW-0812">Transmembrane</keyword>
<keyword evidence="3" id="KW-1133">Transmembrane helix</keyword>
<accession>A0A7H0VC76</accession>
<organism evidence="4 5">
    <name type="scientific">Croceimicrobium hydrocarbonivorans</name>
    <dbReference type="NCBI Taxonomy" id="2761580"/>
    <lineage>
        <taxon>Bacteria</taxon>
        <taxon>Pseudomonadati</taxon>
        <taxon>Bacteroidota</taxon>
        <taxon>Flavobacteriia</taxon>
        <taxon>Flavobacteriales</taxon>
        <taxon>Owenweeksiaceae</taxon>
        <taxon>Croceimicrobium</taxon>
    </lineage>
</organism>
<reference evidence="4 5" key="1">
    <citation type="submission" date="2020-08" db="EMBL/GenBank/DDBJ databases">
        <title>Croceimicrobium hydrocarbonivorans gen. nov., sp. nov., a novel marine bacterium isolated from a bacterial consortium that degrades polyethylene terephthalate.</title>
        <authorList>
            <person name="Liu R."/>
        </authorList>
    </citation>
    <scope>NUCLEOTIDE SEQUENCE [LARGE SCALE GENOMIC DNA]</scope>
    <source>
        <strain evidence="4 5">A20-9</strain>
    </source>
</reference>
<gene>
    <name evidence="4" type="ORF">H4K34_13180</name>
</gene>
<dbReference type="GO" id="GO:0003677">
    <property type="term" value="F:DNA binding"/>
    <property type="evidence" value="ECO:0007669"/>
    <property type="project" value="InterPro"/>
</dbReference>
<dbReference type="SMART" id="SM00028">
    <property type="entry name" value="TPR"/>
    <property type="match status" value="3"/>
</dbReference>
<feature type="repeat" description="TPR" evidence="1">
    <location>
        <begin position="136"/>
        <end position="169"/>
    </location>
</feature>
<keyword evidence="2" id="KW-0175">Coiled coil</keyword>
<dbReference type="SUPFAM" id="SSF48452">
    <property type="entry name" value="TPR-like"/>
    <property type="match status" value="1"/>
</dbReference>
<keyword evidence="3" id="KW-0472">Membrane</keyword>
<dbReference type="KEGG" id="chyd:H4K34_13180"/>
<dbReference type="RefSeq" id="WP_210757853.1">
    <property type="nucleotide sequence ID" value="NZ_CP060139.1"/>
</dbReference>
<dbReference type="Pfam" id="PF14938">
    <property type="entry name" value="SNAP"/>
    <property type="match status" value="1"/>
</dbReference>
<evidence type="ECO:0008006" key="6">
    <source>
        <dbReference type="Google" id="ProtNLM"/>
    </source>
</evidence>
<dbReference type="InterPro" id="IPR016032">
    <property type="entry name" value="Sig_transdc_resp-reg_C-effctor"/>
</dbReference>
<evidence type="ECO:0000256" key="2">
    <source>
        <dbReference type="SAM" id="Coils"/>
    </source>
</evidence>
<dbReference type="InterPro" id="IPR019734">
    <property type="entry name" value="TPR_rpt"/>
</dbReference>
<feature type="repeat" description="TPR" evidence="1">
    <location>
        <begin position="59"/>
        <end position="92"/>
    </location>
</feature>
<evidence type="ECO:0000313" key="5">
    <source>
        <dbReference type="Proteomes" id="UP000516305"/>
    </source>
</evidence>